<dbReference type="GO" id="GO:0003676">
    <property type="term" value="F:nucleic acid binding"/>
    <property type="evidence" value="ECO:0007669"/>
    <property type="project" value="InterPro"/>
</dbReference>
<dbReference type="SUPFAM" id="SSF57756">
    <property type="entry name" value="Retrovirus zinc finger-like domains"/>
    <property type="match status" value="1"/>
</dbReference>
<dbReference type="AlphaFoldDB" id="A0A034WUA4"/>
<dbReference type="GO" id="GO:0008270">
    <property type="term" value="F:zinc ion binding"/>
    <property type="evidence" value="ECO:0007669"/>
    <property type="project" value="UniProtKB-KW"/>
</dbReference>
<sequence length="294" mass="33736">MDVQTILGMTVETLKEHLRRVGLNIQGRKIVLRERLLRHHNLVQSDEEDSEVESAYEEAVTERAVAISSNFTLRDIQDSLPSFTGTDALNFNDWVQEFEDNAITLGWNELQKYIYAKQLLKGAAKLFVRSQSGIKDWNSLKSAITDEFGIKLSSLDIHKILQNRRKKYNESFKEYLYTVMEIAKPINLDDASLIGYFIEGIPDSKANKTILYQAKTIKDLKENLKIYEKVHGSRQSLNKPNYAQNSSFQNNNNVKKCHKCSATTHLAKDCGNTDKQFKCFKCGKIGHRSFECKE</sequence>
<dbReference type="InterPro" id="IPR003034">
    <property type="entry name" value="SAP_dom"/>
</dbReference>
<keyword evidence="1" id="KW-0862">Zinc</keyword>
<reference evidence="4" key="1">
    <citation type="journal article" date="2014" name="BMC Genomics">
        <title>Characterizing the developmental transcriptome of the oriental fruit fly, Bactrocera dorsalis (Diptera: Tephritidae) through comparative genomic analysis with Drosophila melanogaster utilizing modENCODE datasets.</title>
        <authorList>
            <person name="Geib S.M."/>
            <person name="Calla B."/>
            <person name="Hall B."/>
            <person name="Hou S."/>
            <person name="Manoukis N.C."/>
        </authorList>
    </citation>
    <scope>NUCLEOTIDE SEQUENCE</scope>
    <source>
        <strain evidence="4">Punador</strain>
    </source>
</reference>
<dbReference type="PANTHER" id="PTHR33223">
    <property type="entry name" value="CCHC-TYPE DOMAIN-CONTAINING PROTEIN"/>
    <property type="match status" value="1"/>
</dbReference>
<dbReference type="InterPro" id="IPR001878">
    <property type="entry name" value="Znf_CCHC"/>
</dbReference>
<keyword evidence="1" id="KW-0479">Metal-binding</keyword>
<dbReference type="Pfam" id="PF00098">
    <property type="entry name" value="zf-CCHC"/>
    <property type="match status" value="1"/>
</dbReference>
<dbReference type="PROSITE" id="PS50158">
    <property type="entry name" value="ZF_CCHC"/>
    <property type="match status" value="1"/>
</dbReference>
<feature type="non-terminal residue" evidence="4">
    <location>
        <position position="294"/>
    </location>
</feature>
<dbReference type="Pfam" id="PF02037">
    <property type="entry name" value="SAP"/>
    <property type="match status" value="1"/>
</dbReference>
<dbReference type="Gene3D" id="4.10.60.10">
    <property type="entry name" value="Zinc finger, CCHC-type"/>
    <property type="match status" value="1"/>
</dbReference>
<dbReference type="SUPFAM" id="SSF68906">
    <property type="entry name" value="SAP domain"/>
    <property type="match status" value="1"/>
</dbReference>
<evidence type="ECO:0000256" key="1">
    <source>
        <dbReference type="PROSITE-ProRule" id="PRU00047"/>
    </source>
</evidence>
<dbReference type="EMBL" id="GAKP01001187">
    <property type="protein sequence ID" value="JAC57765.1"/>
    <property type="molecule type" value="Transcribed_RNA"/>
</dbReference>
<feature type="domain" description="SAP" evidence="3">
    <location>
        <begin position="6"/>
        <end position="40"/>
    </location>
</feature>
<dbReference type="OrthoDB" id="3863715at2759"/>
<evidence type="ECO:0000313" key="4">
    <source>
        <dbReference type="EMBL" id="JAC57765.1"/>
    </source>
</evidence>
<evidence type="ECO:0000259" key="3">
    <source>
        <dbReference type="PROSITE" id="PS50800"/>
    </source>
</evidence>
<evidence type="ECO:0000259" key="2">
    <source>
        <dbReference type="PROSITE" id="PS50158"/>
    </source>
</evidence>
<feature type="domain" description="CCHC-type" evidence="2">
    <location>
        <begin position="278"/>
        <end position="294"/>
    </location>
</feature>
<protein>
    <submittedName>
        <fullName evidence="4">Uncharacterized protein</fullName>
    </submittedName>
</protein>
<dbReference type="SMART" id="SM00513">
    <property type="entry name" value="SAP"/>
    <property type="match status" value="1"/>
</dbReference>
<dbReference type="PROSITE" id="PS50800">
    <property type="entry name" value="SAP"/>
    <property type="match status" value="1"/>
</dbReference>
<dbReference type="InterPro" id="IPR036361">
    <property type="entry name" value="SAP_dom_sf"/>
</dbReference>
<dbReference type="SMART" id="SM00343">
    <property type="entry name" value="ZnF_C2HC"/>
    <property type="match status" value="2"/>
</dbReference>
<dbReference type="Gene3D" id="1.10.720.30">
    <property type="entry name" value="SAP domain"/>
    <property type="match status" value="1"/>
</dbReference>
<accession>A0A034WUA4</accession>
<dbReference type="InterPro" id="IPR036875">
    <property type="entry name" value="Znf_CCHC_sf"/>
</dbReference>
<dbReference type="PANTHER" id="PTHR33223:SF6">
    <property type="entry name" value="CCHC-TYPE DOMAIN-CONTAINING PROTEIN"/>
    <property type="match status" value="1"/>
</dbReference>
<organism evidence="4">
    <name type="scientific">Bactrocera dorsalis</name>
    <name type="common">Oriental fruit fly</name>
    <name type="synonym">Dacus dorsalis</name>
    <dbReference type="NCBI Taxonomy" id="27457"/>
    <lineage>
        <taxon>Eukaryota</taxon>
        <taxon>Metazoa</taxon>
        <taxon>Ecdysozoa</taxon>
        <taxon>Arthropoda</taxon>
        <taxon>Hexapoda</taxon>
        <taxon>Insecta</taxon>
        <taxon>Pterygota</taxon>
        <taxon>Neoptera</taxon>
        <taxon>Endopterygota</taxon>
        <taxon>Diptera</taxon>
        <taxon>Brachycera</taxon>
        <taxon>Muscomorpha</taxon>
        <taxon>Tephritoidea</taxon>
        <taxon>Tephritidae</taxon>
        <taxon>Bactrocera</taxon>
        <taxon>Bactrocera</taxon>
    </lineage>
</organism>
<name>A0A034WUA4_BACDO</name>
<keyword evidence="1" id="KW-0863">Zinc-finger</keyword>
<proteinExistence type="predicted"/>